<dbReference type="Proteomes" id="UP001219933">
    <property type="component" value="Chromosome 1"/>
</dbReference>
<protein>
    <submittedName>
        <fullName evidence="2">Uncharacterized protein</fullName>
    </submittedName>
</protein>
<sequence>MVLQNKYKARASRRYKATHNIDKGKPASGQSKKKPHQKAAPQEEESSDDGHSSEGSEGGSGSNDDKQVDETQRDAQEAAKYSRRQKKSTNAWRYEVPDSQEEDEEEEPEVDLTNLKARIATMDVNEKILFAEEPSDDDDDDGEGVFYNEAPKKKILALPAEEVEQMRNEIKSAETVRAPHAQSAVHTPARAPIQPPEFDDFDDFLNSIDGENTQKSSASTPFPRPAAKTTSLPAPSLAQDTATMQSMLDDLID</sequence>
<evidence type="ECO:0000313" key="3">
    <source>
        <dbReference type="Proteomes" id="UP001219933"/>
    </source>
</evidence>
<feature type="compositionally biased region" description="Basic residues" evidence="1">
    <location>
        <begin position="7"/>
        <end position="17"/>
    </location>
</feature>
<accession>A0AAF0EVI1</accession>
<feature type="region of interest" description="Disordered" evidence="1">
    <location>
        <begin position="1"/>
        <end position="111"/>
    </location>
</feature>
<dbReference type="EMBL" id="CP119877">
    <property type="protein sequence ID" value="WFD33697.1"/>
    <property type="molecule type" value="Genomic_DNA"/>
</dbReference>
<evidence type="ECO:0000256" key="1">
    <source>
        <dbReference type="SAM" id="MobiDB-lite"/>
    </source>
</evidence>
<feature type="compositionally biased region" description="Polar residues" evidence="1">
    <location>
        <begin position="228"/>
        <end position="240"/>
    </location>
</feature>
<keyword evidence="3" id="KW-1185">Reference proteome</keyword>
<feature type="compositionally biased region" description="Acidic residues" evidence="1">
    <location>
        <begin position="98"/>
        <end position="110"/>
    </location>
</feature>
<feature type="region of interest" description="Disordered" evidence="1">
    <location>
        <begin position="174"/>
        <end position="240"/>
    </location>
</feature>
<name>A0AAF0EVI1_9BASI</name>
<gene>
    <name evidence="2" type="ORF">MCUN1_000510</name>
</gene>
<evidence type="ECO:0000313" key="2">
    <source>
        <dbReference type="EMBL" id="WFD33697.1"/>
    </source>
</evidence>
<reference evidence="2" key="1">
    <citation type="submission" date="2023-03" db="EMBL/GenBank/DDBJ databases">
        <title>Mating type loci evolution in Malassezia.</title>
        <authorList>
            <person name="Coelho M.A."/>
        </authorList>
    </citation>
    <scope>NUCLEOTIDE SEQUENCE</scope>
    <source>
        <strain evidence="2">CBS 11721</strain>
    </source>
</reference>
<organism evidence="2 3">
    <name type="scientific">Malassezia cuniculi</name>
    <dbReference type="NCBI Taxonomy" id="948313"/>
    <lineage>
        <taxon>Eukaryota</taxon>
        <taxon>Fungi</taxon>
        <taxon>Dikarya</taxon>
        <taxon>Basidiomycota</taxon>
        <taxon>Ustilaginomycotina</taxon>
        <taxon>Malasseziomycetes</taxon>
        <taxon>Malasseziales</taxon>
        <taxon>Malasseziaceae</taxon>
        <taxon>Malassezia</taxon>
    </lineage>
</organism>
<feature type="compositionally biased region" description="Basic and acidic residues" evidence="1">
    <location>
        <begin position="63"/>
        <end position="77"/>
    </location>
</feature>
<proteinExistence type="predicted"/>
<dbReference type="AlphaFoldDB" id="A0AAF0EVI1"/>
<feature type="compositionally biased region" description="Polar residues" evidence="1">
    <location>
        <begin position="209"/>
        <end position="220"/>
    </location>
</feature>